<feature type="transmembrane region" description="Helical" evidence="1">
    <location>
        <begin position="129"/>
        <end position="153"/>
    </location>
</feature>
<gene>
    <name evidence="2" type="ORF">CONCODRAFT_6247</name>
</gene>
<keyword evidence="1" id="KW-1133">Transmembrane helix</keyword>
<evidence type="ECO:0000256" key="1">
    <source>
        <dbReference type="SAM" id="Phobius"/>
    </source>
</evidence>
<evidence type="ECO:0000313" key="3">
    <source>
        <dbReference type="Proteomes" id="UP000070444"/>
    </source>
</evidence>
<dbReference type="EMBL" id="KQ964484">
    <property type="protein sequence ID" value="KXN71084.1"/>
    <property type="molecule type" value="Genomic_DNA"/>
</dbReference>
<keyword evidence="3" id="KW-1185">Reference proteome</keyword>
<dbReference type="Proteomes" id="UP000070444">
    <property type="component" value="Unassembled WGS sequence"/>
</dbReference>
<sequence length="156" mass="17779">MRPLQVLQNTGYCESCDDCLEETEYFVENVGQSVINYLYQLKTKMENEFAVILNLLSVLPEGIQPGMITKDGNAKNYLNNAFEKDGQTYARAELHDPNRIVYAGEKFGKKDLICLTVIIKKKASSRRKVVQVIVVNFNSTAIIELSFLLLYLINFK</sequence>
<organism evidence="2 3">
    <name type="scientific">Conidiobolus coronatus (strain ATCC 28846 / CBS 209.66 / NRRL 28638)</name>
    <name type="common">Delacroixia coronata</name>
    <dbReference type="NCBI Taxonomy" id="796925"/>
    <lineage>
        <taxon>Eukaryota</taxon>
        <taxon>Fungi</taxon>
        <taxon>Fungi incertae sedis</taxon>
        <taxon>Zoopagomycota</taxon>
        <taxon>Entomophthoromycotina</taxon>
        <taxon>Entomophthoromycetes</taxon>
        <taxon>Entomophthorales</taxon>
        <taxon>Ancylistaceae</taxon>
        <taxon>Conidiobolus</taxon>
    </lineage>
</organism>
<proteinExistence type="predicted"/>
<evidence type="ECO:0000313" key="2">
    <source>
        <dbReference type="EMBL" id="KXN71084.1"/>
    </source>
</evidence>
<name>A0A137P812_CONC2</name>
<reference evidence="2 3" key="1">
    <citation type="journal article" date="2015" name="Genome Biol. Evol.">
        <title>Phylogenomic analyses indicate that early fungi evolved digesting cell walls of algal ancestors of land plants.</title>
        <authorList>
            <person name="Chang Y."/>
            <person name="Wang S."/>
            <person name="Sekimoto S."/>
            <person name="Aerts A.L."/>
            <person name="Choi C."/>
            <person name="Clum A."/>
            <person name="LaButti K.M."/>
            <person name="Lindquist E.A."/>
            <person name="Yee Ngan C."/>
            <person name="Ohm R.A."/>
            <person name="Salamov A.A."/>
            <person name="Grigoriev I.V."/>
            <person name="Spatafora J.W."/>
            <person name="Berbee M.L."/>
        </authorList>
    </citation>
    <scope>NUCLEOTIDE SEQUENCE [LARGE SCALE GENOMIC DNA]</scope>
    <source>
        <strain evidence="2 3">NRRL 28638</strain>
    </source>
</reference>
<accession>A0A137P812</accession>
<protein>
    <submittedName>
        <fullName evidence="2">Uncharacterized protein</fullName>
    </submittedName>
</protein>
<dbReference type="AlphaFoldDB" id="A0A137P812"/>
<keyword evidence="1" id="KW-0472">Membrane</keyword>
<keyword evidence="1" id="KW-0812">Transmembrane</keyword>